<proteinExistence type="predicted"/>
<dbReference type="EMBL" id="AAAQQZ010000010">
    <property type="protein sequence ID" value="EAE1340256.1"/>
    <property type="molecule type" value="Genomic_DNA"/>
</dbReference>
<reference evidence="1 2" key="1">
    <citation type="submission" date="2018-06" db="EMBL/GenBank/DDBJ databases">
        <authorList>
            <consortium name="GenomeTrakr: Next Generation Sequencing Network for Food Pathogen Tracability"/>
        </authorList>
    </citation>
    <scope>NUCLEOTIDE SEQUENCE [LARGE SCALE GENOMIC DNA]</scope>
    <source>
        <strain evidence="1 2">FDA00006494</strain>
    </source>
</reference>
<organism evidence="1 2">
    <name type="scientific">Listeria monocytogenes</name>
    <dbReference type="NCBI Taxonomy" id="1639"/>
    <lineage>
        <taxon>Bacteria</taxon>
        <taxon>Bacillati</taxon>
        <taxon>Bacillota</taxon>
        <taxon>Bacilli</taxon>
        <taxon>Bacillales</taxon>
        <taxon>Listeriaceae</taxon>
        <taxon>Listeria</taxon>
    </lineage>
</organism>
<accession>A0A462IU88</accession>
<dbReference type="Proteomes" id="UP000379076">
    <property type="component" value="Unassembled WGS sequence"/>
</dbReference>
<sequence>MNKGGIGMFYKNVVSGAILTEKEYAELVKRDAENLWELLDEQEKEDFGSIDNYEKYLNEASTPDSDFILVNAQGEKYIHGEW</sequence>
<evidence type="ECO:0000313" key="2">
    <source>
        <dbReference type="Proteomes" id="UP000379076"/>
    </source>
</evidence>
<gene>
    <name evidence="1" type="ORF">ART25_15175</name>
</gene>
<dbReference type="AlphaFoldDB" id="A0A462IU88"/>
<protein>
    <submittedName>
        <fullName evidence="1">Uncharacterized protein</fullName>
    </submittedName>
</protein>
<comment type="caution">
    <text evidence="1">The sequence shown here is derived from an EMBL/GenBank/DDBJ whole genome shotgun (WGS) entry which is preliminary data.</text>
</comment>
<evidence type="ECO:0000313" key="1">
    <source>
        <dbReference type="EMBL" id="EAE1340256.1"/>
    </source>
</evidence>
<name>A0A462IU88_LISMN</name>